<name>A0AAD7H6T0_9AGAR</name>
<feature type="compositionally biased region" description="Low complexity" evidence="1">
    <location>
        <begin position="142"/>
        <end position="155"/>
    </location>
</feature>
<gene>
    <name evidence="2" type="ORF">DFH07DRAFT_974736</name>
</gene>
<dbReference type="Proteomes" id="UP001215280">
    <property type="component" value="Unassembled WGS sequence"/>
</dbReference>
<reference evidence="2" key="1">
    <citation type="submission" date="2023-03" db="EMBL/GenBank/DDBJ databases">
        <title>Massive genome expansion in bonnet fungi (Mycena s.s.) driven by repeated elements and novel gene families across ecological guilds.</title>
        <authorList>
            <consortium name="Lawrence Berkeley National Laboratory"/>
            <person name="Harder C.B."/>
            <person name="Miyauchi S."/>
            <person name="Viragh M."/>
            <person name="Kuo A."/>
            <person name="Thoen E."/>
            <person name="Andreopoulos B."/>
            <person name="Lu D."/>
            <person name="Skrede I."/>
            <person name="Drula E."/>
            <person name="Henrissat B."/>
            <person name="Morin E."/>
            <person name="Kohler A."/>
            <person name="Barry K."/>
            <person name="LaButti K."/>
            <person name="Morin E."/>
            <person name="Salamov A."/>
            <person name="Lipzen A."/>
            <person name="Mereny Z."/>
            <person name="Hegedus B."/>
            <person name="Baldrian P."/>
            <person name="Stursova M."/>
            <person name="Weitz H."/>
            <person name="Taylor A."/>
            <person name="Grigoriev I.V."/>
            <person name="Nagy L.G."/>
            <person name="Martin F."/>
            <person name="Kauserud H."/>
        </authorList>
    </citation>
    <scope>NUCLEOTIDE SEQUENCE</scope>
    <source>
        <strain evidence="2">CBHHK188m</strain>
    </source>
</reference>
<feature type="compositionally biased region" description="Polar residues" evidence="1">
    <location>
        <begin position="914"/>
        <end position="923"/>
    </location>
</feature>
<dbReference type="PANTHER" id="PTHR24216:SF65">
    <property type="entry name" value="PAXILLIN-LIKE PROTEIN 1"/>
    <property type="match status" value="1"/>
</dbReference>
<evidence type="ECO:0000313" key="2">
    <source>
        <dbReference type="EMBL" id="KAJ7713449.1"/>
    </source>
</evidence>
<organism evidence="2 3">
    <name type="scientific">Mycena maculata</name>
    <dbReference type="NCBI Taxonomy" id="230809"/>
    <lineage>
        <taxon>Eukaryota</taxon>
        <taxon>Fungi</taxon>
        <taxon>Dikarya</taxon>
        <taxon>Basidiomycota</taxon>
        <taxon>Agaricomycotina</taxon>
        <taxon>Agaricomycetes</taxon>
        <taxon>Agaricomycetidae</taxon>
        <taxon>Agaricales</taxon>
        <taxon>Marasmiineae</taxon>
        <taxon>Mycenaceae</taxon>
        <taxon>Mycena</taxon>
    </lineage>
</organism>
<feature type="compositionally biased region" description="Basic and acidic residues" evidence="1">
    <location>
        <begin position="889"/>
        <end position="901"/>
    </location>
</feature>
<feature type="compositionally biased region" description="Pro residues" evidence="1">
    <location>
        <begin position="937"/>
        <end position="946"/>
    </location>
</feature>
<feature type="compositionally biased region" description="Pro residues" evidence="1">
    <location>
        <begin position="168"/>
        <end position="177"/>
    </location>
</feature>
<comment type="caution">
    <text evidence="2">The sequence shown here is derived from an EMBL/GenBank/DDBJ whole genome shotgun (WGS) entry which is preliminary data.</text>
</comment>
<accession>A0AAD7H6T0</accession>
<sequence length="946" mass="102171">MATALPATNMTAAQMIPDTRTPGHDPRFWCLPPVHQGPADGRFPMYLVTQGRIVGIHKSWTVTKAVVDGFPAGAQRGHHSEDACVAEWQLHCRLGVHPHPIDPSLVIEEASAALMPPASPLAPPSSSLASSPPSSPGGTIGTSETMPAAPASTTPPGSPTVWSRSFSVPPPRAPTPAPETETHTPPGSPAARCFSVPPPCAPTPTPDTHTPPGSPAARSFSVPPPRAPTPNENAGPPVVVPGDAPWVREEVAIVTRTKEPRKRHKVGTEKAAPGKVSWIWGTKLVFFEKRKEKWLAAAGKESDTGMFYTKMARLYTLKYGYHLDDDQDLAKDITDPPDEEADRVVHEVLTDEEKKFRAEHHKKLRDKIGAWYRSRFKKLIKSDKDAFAEIFTGALDGAPPKPTRPQLKQFYSTKFYHERIKDDFEARFVAEKRKAARNGDPAPTELKIRRIVTSEVWDAETLAMRVEVKEALERDYKKRLKAWEESLADSPMRTAEEMAATLDNAAYYLQPFVDPIMQRFGMCASIWPLHDKVGFGEVEKSMVAFAKDCFSEADCRARIVGGSGAPRNAVASGSKTGDVDVGATTAGSGTVEGAAAAGVTAGVVGPATAAGATPITATNVTPTSVFAQAPSGGAPGAAVGAEAGAPDAAAGAEAGAPGTAATRPNVETLVEVTPGMAEVAAGGSGPAEDEELARCEEIWRRGDRAEWSPELGRAHVAFERGRGWGTDWAYCVDAFMEFEAVCGYKEDGAQITSKGRPTAVKVWLGRARNWDSTMKLGELGKEGQEGTFADDFWNWWTSLQPPERVVFNGSLSRPGDADWSGLLELHGKNGVLQVMAALLWWGEALDEKEDPFGRMDWRSAVDDVRWACLQMAQAKLTGVKGKKRKRGKAIVDDSAKQPENKRRTRAAAEEEQVQTRSTRSSSKAVRGKHRTEFNPRAPSPPPARED</sequence>
<feature type="region of interest" description="Disordered" evidence="1">
    <location>
        <begin position="117"/>
        <end position="242"/>
    </location>
</feature>
<dbReference type="EMBL" id="JARJLG010000394">
    <property type="protein sequence ID" value="KAJ7713449.1"/>
    <property type="molecule type" value="Genomic_DNA"/>
</dbReference>
<proteinExistence type="predicted"/>
<keyword evidence="3" id="KW-1185">Reference proteome</keyword>
<dbReference type="PANTHER" id="PTHR24216">
    <property type="entry name" value="PAXILLIN-RELATED"/>
    <property type="match status" value="1"/>
</dbReference>
<dbReference type="PRINTS" id="PR01217">
    <property type="entry name" value="PRICHEXTENSN"/>
</dbReference>
<feature type="region of interest" description="Disordered" evidence="1">
    <location>
        <begin position="878"/>
        <end position="946"/>
    </location>
</feature>
<dbReference type="AlphaFoldDB" id="A0AAD7H6T0"/>
<protein>
    <submittedName>
        <fullName evidence="2">Uncharacterized protein</fullName>
    </submittedName>
</protein>
<evidence type="ECO:0000313" key="3">
    <source>
        <dbReference type="Proteomes" id="UP001215280"/>
    </source>
</evidence>
<feature type="compositionally biased region" description="Pro residues" evidence="1">
    <location>
        <begin position="196"/>
        <end position="205"/>
    </location>
</feature>
<evidence type="ECO:0000256" key="1">
    <source>
        <dbReference type="SAM" id="MobiDB-lite"/>
    </source>
</evidence>